<gene>
    <name evidence="2" type="ORF">DILT_LOCUS9174</name>
</gene>
<dbReference type="EMBL" id="UYRU01056171">
    <property type="protein sequence ID" value="VDN13343.1"/>
    <property type="molecule type" value="Genomic_DNA"/>
</dbReference>
<feature type="coiled-coil region" evidence="1">
    <location>
        <begin position="8"/>
        <end position="35"/>
    </location>
</feature>
<dbReference type="AlphaFoldDB" id="A0A3P7LQT5"/>
<reference evidence="2 3" key="1">
    <citation type="submission" date="2018-11" db="EMBL/GenBank/DDBJ databases">
        <authorList>
            <consortium name="Pathogen Informatics"/>
        </authorList>
    </citation>
    <scope>NUCLEOTIDE SEQUENCE [LARGE SCALE GENOMIC DNA]</scope>
</reference>
<organism evidence="2 3">
    <name type="scientific">Dibothriocephalus latus</name>
    <name type="common">Fish tapeworm</name>
    <name type="synonym">Diphyllobothrium latum</name>
    <dbReference type="NCBI Taxonomy" id="60516"/>
    <lineage>
        <taxon>Eukaryota</taxon>
        <taxon>Metazoa</taxon>
        <taxon>Spiralia</taxon>
        <taxon>Lophotrochozoa</taxon>
        <taxon>Platyhelminthes</taxon>
        <taxon>Cestoda</taxon>
        <taxon>Eucestoda</taxon>
        <taxon>Diphyllobothriidea</taxon>
        <taxon>Diphyllobothriidae</taxon>
        <taxon>Dibothriocephalus</taxon>
    </lineage>
</organism>
<dbReference type="OrthoDB" id="3549872at2759"/>
<name>A0A3P7LQT5_DIBLA</name>
<sequence length="332" mass="38492">MAERDDLIGQLRTNQRKLEEENKVLMERIMDIQNNLSHQESATSRAERLSISRLHAVKSNDECRLIRRALEDSESRVNAAEVARRNLETEFQRQRNTLTDRSAELQASNARLDTALKDLSAAENRISELNCTVERLTQLCSRNAMTESEAKDQAERLTARVNELQHENAEMHERIALLQRQLTAADHENRILQERNENIQNSLFECKNQLQQMHDRIQKLQAELSAGDLQRSELETQNRQLHNQISEQDNVQKDLLQQLLTLQCNKENAMEKVSTLTKSNTECEKEKADLEVELKQQKSEMQQLKKTLERVGILSTFQIEIIVAKKLICLPF</sequence>
<keyword evidence="3" id="KW-1185">Reference proteome</keyword>
<protein>
    <submittedName>
        <fullName evidence="2">Uncharacterized protein</fullName>
    </submittedName>
</protein>
<keyword evidence="1" id="KW-0175">Coiled coil</keyword>
<feature type="coiled-coil region" evidence="1">
    <location>
        <begin position="70"/>
        <end position="314"/>
    </location>
</feature>
<accession>A0A3P7LQT5</accession>
<evidence type="ECO:0000313" key="2">
    <source>
        <dbReference type="EMBL" id="VDN13343.1"/>
    </source>
</evidence>
<dbReference type="Gene3D" id="1.10.287.1490">
    <property type="match status" value="1"/>
</dbReference>
<dbReference type="SUPFAM" id="SSF57997">
    <property type="entry name" value="Tropomyosin"/>
    <property type="match status" value="1"/>
</dbReference>
<dbReference type="Proteomes" id="UP000281553">
    <property type="component" value="Unassembled WGS sequence"/>
</dbReference>
<evidence type="ECO:0000256" key="1">
    <source>
        <dbReference type="SAM" id="Coils"/>
    </source>
</evidence>
<evidence type="ECO:0000313" key="3">
    <source>
        <dbReference type="Proteomes" id="UP000281553"/>
    </source>
</evidence>
<proteinExistence type="predicted"/>